<dbReference type="Gene3D" id="3.40.190.10">
    <property type="entry name" value="Periplasmic binding protein-like II"/>
    <property type="match status" value="2"/>
</dbReference>
<name>A0ABY3SMB6_9BACL</name>
<sequence>MGKGKQRSIAAGTIALFLVLTACSSSGGEQSTAAPSNTGSEASSASPGAQPEVTIKVFSMLANYAGDQPGWFAKLMKDKFNAKLNIIASNLAGNQQKIATMMASGDLGDLVVFGSNGQDYQDAIKAGLLLDWNKDGLLQKYGQNIMKYAGQAVDANKQQFGGGEHVYGVGHDVGVGTGPSEGADMTFGPDLRWDLYQKLGSPKIEKFEDYLPLLKKMQEMEPKSDSGKPVYGFSLWSDWDNDFLTLAKVTAQLYGYQEGDGFNPGDLILVSADKANDYQGMLDENSYYMQGLKFYFDANQMGLLDPDSLTQKFSDVQNKMKDGQVLFSLFPWVDNVYNTPDHTSKNKGFKLVPFENEKIFSYGLSPYGGVRVWAIGSKAKDPARVMQILDWLYSPEGVEEANFGPKGLTWDIKDGKPYVTDFGWKALPANAESVADQYGGGNFKDGMNQINNSTLKISSINPETGEPYDYQIWNSTLNYNADPVTKSWREAMGVLTPKEYFVKTNKIAVNTPPFTGKAPATEPSDIKQKRSEVGKAIKTYSWKMVFAKNESEYNSLKQELLKKAKGLGYDEVVKWELDQTTNTVWKAMGSK</sequence>
<evidence type="ECO:0000313" key="3">
    <source>
        <dbReference type="EMBL" id="UJF34864.1"/>
    </source>
</evidence>
<proteinExistence type="predicted"/>
<organism evidence="3 4">
    <name type="scientific">Paenibacillus hexagrammi</name>
    <dbReference type="NCBI Taxonomy" id="2908839"/>
    <lineage>
        <taxon>Bacteria</taxon>
        <taxon>Bacillati</taxon>
        <taxon>Bacillota</taxon>
        <taxon>Bacilli</taxon>
        <taxon>Bacillales</taxon>
        <taxon>Paenibacillaceae</taxon>
        <taxon>Paenibacillus</taxon>
    </lineage>
</organism>
<evidence type="ECO:0000313" key="4">
    <source>
        <dbReference type="Proteomes" id="UP001649230"/>
    </source>
</evidence>
<accession>A0ABY3SMB6</accession>
<feature type="chain" id="PRO_5045425063" evidence="2">
    <location>
        <begin position="28"/>
        <end position="591"/>
    </location>
</feature>
<protein>
    <submittedName>
        <fullName evidence="3">Extracellular solute-binding protein</fullName>
    </submittedName>
</protein>
<feature type="region of interest" description="Disordered" evidence="1">
    <location>
        <begin position="29"/>
        <end position="48"/>
    </location>
</feature>
<evidence type="ECO:0000256" key="1">
    <source>
        <dbReference type="SAM" id="MobiDB-lite"/>
    </source>
</evidence>
<dbReference type="Proteomes" id="UP001649230">
    <property type="component" value="Chromosome"/>
</dbReference>
<feature type="signal peptide" evidence="2">
    <location>
        <begin position="1"/>
        <end position="27"/>
    </location>
</feature>
<dbReference type="RefSeq" id="WP_235121437.1">
    <property type="nucleotide sequence ID" value="NZ_CP090978.1"/>
</dbReference>
<reference evidence="3 4" key="1">
    <citation type="journal article" date="2024" name="Int. J. Syst. Evol. Microbiol.">
        <title>Paenibacillus hexagrammi sp. nov., a novel bacterium isolated from the gut content of Hexagrammos agrammus.</title>
        <authorList>
            <person name="Jung H.K."/>
            <person name="Kim D.G."/>
            <person name="Zin H."/>
            <person name="Park J."/>
            <person name="Jung H."/>
            <person name="Kim Y.O."/>
            <person name="Kong H.J."/>
            <person name="Kim J.W."/>
            <person name="Kim Y.S."/>
        </authorList>
    </citation>
    <scope>NUCLEOTIDE SEQUENCE [LARGE SCALE GENOMIC DNA]</scope>
    <source>
        <strain evidence="3 4">YPD9-1</strain>
    </source>
</reference>
<dbReference type="SUPFAM" id="SSF53850">
    <property type="entry name" value="Periplasmic binding protein-like II"/>
    <property type="match status" value="1"/>
</dbReference>
<dbReference type="EMBL" id="CP090978">
    <property type="protein sequence ID" value="UJF34864.1"/>
    <property type="molecule type" value="Genomic_DNA"/>
</dbReference>
<evidence type="ECO:0000256" key="2">
    <source>
        <dbReference type="SAM" id="SignalP"/>
    </source>
</evidence>
<feature type="compositionally biased region" description="Polar residues" evidence="1">
    <location>
        <begin position="29"/>
        <end position="47"/>
    </location>
</feature>
<gene>
    <name evidence="3" type="ORF">L0M14_06840</name>
</gene>
<keyword evidence="2" id="KW-0732">Signal</keyword>
<keyword evidence="4" id="KW-1185">Reference proteome</keyword>
<dbReference type="PROSITE" id="PS51257">
    <property type="entry name" value="PROKAR_LIPOPROTEIN"/>
    <property type="match status" value="1"/>
</dbReference>